<protein>
    <submittedName>
        <fullName evidence="2">Putative lipocal-1 1</fullName>
    </submittedName>
</protein>
<dbReference type="AlphaFoldDB" id="A0A023GDK5"/>
<dbReference type="GO" id="GO:0043176">
    <property type="term" value="F:amine binding"/>
    <property type="evidence" value="ECO:0007669"/>
    <property type="project" value="InterPro"/>
</dbReference>
<dbReference type="GO" id="GO:0030682">
    <property type="term" value="P:symbiont-mediated perturbation of host defenses"/>
    <property type="evidence" value="ECO:0007669"/>
    <property type="project" value="InterPro"/>
</dbReference>
<name>A0A023GDK5_AMBTT</name>
<keyword evidence="1" id="KW-0732">Signal</keyword>
<feature type="signal peptide" evidence="1">
    <location>
        <begin position="1"/>
        <end position="22"/>
    </location>
</feature>
<dbReference type="Gene3D" id="2.40.128.20">
    <property type="match status" value="1"/>
</dbReference>
<dbReference type="InterPro" id="IPR012674">
    <property type="entry name" value="Calycin"/>
</dbReference>
<evidence type="ECO:0000313" key="2">
    <source>
        <dbReference type="EMBL" id="JAC30800.1"/>
    </source>
</evidence>
<feature type="chain" id="PRO_5001518584" evidence="1">
    <location>
        <begin position="23"/>
        <end position="183"/>
    </location>
</feature>
<organism evidence="2">
    <name type="scientific">Amblyomma triste</name>
    <name type="common">Neotropical tick</name>
    <dbReference type="NCBI Taxonomy" id="251400"/>
    <lineage>
        <taxon>Eukaryota</taxon>
        <taxon>Metazoa</taxon>
        <taxon>Ecdysozoa</taxon>
        <taxon>Arthropoda</taxon>
        <taxon>Chelicerata</taxon>
        <taxon>Arachnida</taxon>
        <taxon>Acari</taxon>
        <taxon>Parasitiformes</taxon>
        <taxon>Ixodida</taxon>
        <taxon>Ixodoidea</taxon>
        <taxon>Ixodidae</taxon>
        <taxon>Amblyomminae</taxon>
        <taxon>Amblyomma</taxon>
    </lineage>
</organism>
<reference evidence="2" key="1">
    <citation type="submission" date="2014-03" db="EMBL/GenBank/DDBJ databases">
        <title>The sialotranscriptome of Amblyomma triste, Amblyomma parvum and Amblyomma cajennense ticks, uncovered by 454-based RNA-seq.</title>
        <authorList>
            <person name="Garcia G.R."/>
            <person name="Gardinassi L.G."/>
            <person name="Ribeiro J.M."/>
            <person name="Anatriello E."/>
            <person name="Ferreira B.R."/>
            <person name="Moreira H.N."/>
            <person name="Mafra C."/>
            <person name="Olegario M.M."/>
            <person name="Szabo P.J."/>
            <person name="Miranda-Santos I.K."/>
            <person name="Maruyama S.R."/>
        </authorList>
    </citation>
    <scope>NUCLEOTIDE SEQUENCE</scope>
    <source>
        <strain evidence="2">Mato Grasso do Sul</strain>
        <tissue evidence="2">Salivary glands</tissue>
    </source>
</reference>
<accession>A0A023GDK5</accession>
<proteinExistence type="evidence at transcript level"/>
<sequence length="183" mass="20327">MQVTAITLVSLLFLSIHRGSRAFLDSNPALGAYQDDGKCFPMKESWYIAYRNFENDPYFGGTSKCAKATEITPYVHNSSIVVLEYGKTLQYTKVSLASGCGYNAQNSAKVAVFGQFHSKFSMTAAYIDCNNCKLFRNSYALGGNGCTLWKPESKINQENRCCDFVFALLCGGSAKYQIYDNCH</sequence>
<dbReference type="EMBL" id="GBBM01004618">
    <property type="protein sequence ID" value="JAC30800.1"/>
    <property type="molecule type" value="mRNA"/>
</dbReference>
<dbReference type="InterPro" id="IPR002970">
    <property type="entry name" value="Tick_his-bd"/>
</dbReference>
<dbReference type="SUPFAM" id="SSF50814">
    <property type="entry name" value="Lipocalins"/>
    <property type="match status" value="1"/>
</dbReference>
<evidence type="ECO:0000256" key="1">
    <source>
        <dbReference type="SAM" id="SignalP"/>
    </source>
</evidence>
<dbReference type="Pfam" id="PF02098">
    <property type="entry name" value="His_binding"/>
    <property type="match status" value="1"/>
</dbReference>